<dbReference type="AlphaFoldDB" id="A0A6B2KM87"/>
<evidence type="ECO:0000313" key="3">
    <source>
        <dbReference type="Proteomes" id="UP000482578"/>
    </source>
</evidence>
<dbReference type="SUPFAM" id="SSF143422">
    <property type="entry name" value="Transposase IS200-like"/>
    <property type="match status" value="1"/>
</dbReference>
<proteinExistence type="predicted"/>
<evidence type="ECO:0000313" key="2">
    <source>
        <dbReference type="EMBL" id="NDV11208.1"/>
    </source>
</evidence>
<dbReference type="InterPro" id="IPR036515">
    <property type="entry name" value="Transposase_17_sf"/>
</dbReference>
<protein>
    <submittedName>
        <fullName evidence="2">Transposase</fullName>
    </submittedName>
</protein>
<dbReference type="PANTHER" id="PTHR36966">
    <property type="entry name" value="REP-ASSOCIATED TYROSINE TRANSPOSASE"/>
    <property type="match status" value="1"/>
</dbReference>
<feature type="domain" description="Transposase IS200-like" evidence="1">
    <location>
        <begin position="9"/>
        <end position="133"/>
    </location>
</feature>
<evidence type="ECO:0000259" key="1">
    <source>
        <dbReference type="SMART" id="SM01321"/>
    </source>
</evidence>
<comment type="caution">
    <text evidence="2">The sequence shown here is derived from an EMBL/GenBank/DDBJ whole genome shotgun (WGS) entry which is preliminary data.</text>
</comment>
<dbReference type="Proteomes" id="UP000482578">
    <property type="component" value="Unassembled WGS sequence"/>
</dbReference>
<dbReference type="RefSeq" id="WP_163314524.1">
    <property type="nucleotide sequence ID" value="NZ_JAAGAA010000001.1"/>
</dbReference>
<dbReference type="SMART" id="SM01321">
    <property type="entry name" value="Y1_Tnp"/>
    <property type="match status" value="1"/>
</dbReference>
<reference evidence="2 3" key="1">
    <citation type="submission" date="2020-02" db="EMBL/GenBank/DDBJ databases">
        <authorList>
            <person name="Yang Z."/>
        </authorList>
    </citation>
    <scope>NUCLEOTIDE SEQUENCE [LARGE SCALE GENOMIC DNA]</scope>
    <source>
        <strain evidence="2 3">HX-7-9</strain>
    </source>
</reference>
<dbReference type="Gene3D" id="3.30.70.1290">
    <property type="entry name" value="Transposase IS200-like"/>
    <property type="match status" value="1"/>
</dbReference>
<dbReference type="PANTHER" id="PTHR36966:SF1">
    <property type="entry name" value="REP-ASSOCIATED TYROSINE TRANSPOSASE"/>
    <property type="match status" value="1"/>
</dbReference>
<dbReference type="GO" id="GO:0004803">
    <property type="term" value="F:transposase activity"/>
    <property type="evidence" value="ECO:0007669"/>
    <property type="project" value="InterPro"/>
</dbReference>
<dbReference type="EMBL" id="JAAGAA010000001">
    <property type="protein sequence ID" value="NDV11208.1"/>
    <property type="molecule type" value="Genomic_DNA"/>
</dbReference>
<dbReference type="InterPro" id="IPR052715">
    <property type="entry name" value="RAYT_transposase"/>
</dbReference>
<dbReference type="GO" id="GO:0006313">
    <property type="term" value="P:DNA transposition"/>
    <property type="evidence" value="ECO:0007669"/>
    <property type="project" value="InterPro"/>
</dbReference>
<organism evidence="2 3">
    <name type="scientific">Crenobacter caeni</name>
    <dbReference type="NCBI Taxonomy" id="2705474"/>
    <lineage>
        <taxon>Bacteria</taxon>
        <taxon>Pseudomonadati</taxon>
        <taxon>Pseudomonadota</taxon>
        <taxon>Betaproteobacteria</taxon>
        <taxon>Neisseriales</taxon>
        <taxon>Neisseriaceae</taxon>
        <taxon>Crenobacter</taxon>
    </lineage>
</organism>
<sequence>MSDYRRLWRPGGTYFFTVTLLERHGNRLLVEHIDLLRAAVGKVRRDYPFTIHAWVVLPEHLHCVIELPEGDADFSARWRLIKSGFSRALPASEACSASRLKHGERGIWQRRYWEHLIRDENDFARHVDYVHYNPVKHGWVERVADWPYSTFHRQVAQGFYPADWGNAPDDDIGGPD</sequence>
<dbReference type="InterPro" id="IPR002686">
    <property type="entry name" value="Transposase_17"/>
</dbReference>
<accession>A0A6B2KM87</accession>
<dbReference type="NCBIfam" id="NF047646">
    <property type="entry name" value="REP_Tyr_transpos"/>
    <property type="match status" value="1"/>
</dbReference>
<gene>
    <name evidence="2" type="ORF">GZH52_00105</name>
</gene>
<dbReference type="GO" id="GO:0043565">
    <property type="term" value="F:sequence-specific DNA binding"/>
    <property type="evidence" value="ECO:0007669"/>
    <property type="project" value="TreeGrafter"/>
</dbReference>
<name>A0A6B2KM87_9NEIS</name>
<keyword evidence="3" id="KW-1185">Reference proteome</keyword>